<dbReference type="EMBL" id="CP012524">
    <property type="protein sequence ID" value="ALC40956.1"/>
    <property type="molecule type" value="Genomic_DNA"/>
</dbReference>
<dbReference type="STRING" id="30019.A0A0M5IXB1"/>
<feature type="chain" id="PRO_5005803340" evidence="1">
    <location>
        <begin position="23"/>
        <end position="201"/>
    </location>
</feature>
<dbReference type="Pfam" id="PF05444">
    <property type="entry name" value="DUF753"/>
    <property type="match status" value="2"/>
</dbReference>
<dbReference type="Proteomes" id="UP000494163">
    <property type="component" value="Chromosome 2R"/>
</dbReference>
<dbReference type="OrthoDB" id="7943935at2759"/>
<dbReference type="PANTHER" id="PTHR21721:SF26">
    <property type="entry name" value="DUF753 DOMAIN-CONTAINING PROTEIN-RELATED"/>
    <property type="match status" value="1"/>
</dbReference>
<dbReference type="OMA" id="NTAISCH"/>
<feature type="domain" description="DUF753" evidence="2">
    <location>
        <begin position="107"/>
        <end position="182"/>
    </location>
</feature>
<organism evidence="3 4">
    <name type="scientific">Drosophila busckii</name>
    <name type="common">Fruit fly</name>
    <dbReference type="NCBI Taxonomy" id="30019"/>
    <lineage>
        <taxon>Eukaryota</taxon>
        <taxon>Metazoa</taxon>
        <taxon>Ecdysozoa</taxon>
        <taxon>Arthropoda</taxon>
        <taxon>Hexapoda</taxon>
        <taxon>Insecta</taxon>
        <taxon>Pterygota</taxon>
        <taxon>Neoptera</taxon>
        <taxon>Endopterygota</taxon>
        <taxon>Diptera</taxon>
        <taxon>Brachycera</taxon>
        <taxon>Muscomorpha</taxon>
        <taxon>Ephydroidea</taxon>
        <taxon>Drosophilidae</taxon>
        <taxon>Drosophila</taxon>
    </lineage>
</organism>
<evidence type="ECO:0000259" key="2">
    <source>
        <dbReference type="Pfam" id="PF05444"/>
    </source>
</evidence>
<sequence length="201" mass="21562">MRAQAIYSVALLVLSLIGLGQANTIASCNSCYGINCQRTSLQAQEQKCADSLDYCVTIFDDSKVMYKGCSLEIPLTLRQRCESHSKGSSCFKCNSDRCNNVGAMDYACVQCDASKDANCAENASTLQPTRCVAPTGGNSYCYVKSSGSSTQRGCATTVAEQQSCLKDANCLLCSPGDIRGCNAVNISNNSNVGNRFIRFLR</sequence>
<accession>A0A0M5IXB1</accession>
<dbReference type="InterPro" id="IPR008472">
    <property type="entry name" value="DUF753"/>
</dbReference>
<protein>
    <submittedName>
        <fullName evidence="3">CG4363</fullName>
    </submittedName>
</protein>
<dbReference type="PROSITE" id="PS51257">
    <property type="entry name" value="PROKAR_LIPOPROTEIN"/>
    <property type="match status" value="1"/>
</dbReference>
<evidence type="ECO:0000313" key="4">
    <source>
        <dbReference type="Proteomes" id="UP000494163"/>
    </source>
</evidence>
<keyword evidence="1" id="KW-0732">Signal</keyword>
<dbReference type="PANTHER" id="PTHR21721">
    <property type="entry name" value="GH09876P-RELATED"/>
    <property type="match status" value="1"/>
</dbReference>
<name>A0A0M5IXB1_DROBS</name>
<dbReference type="AlphaFoldDB" id="A0A0M5IXB1"/>
<proteinExistence type="predicted"/>
<evidence type="ECO:0000313" key="3">
    <source>
        <dbReference type="EMBL" id="ALC40956.1"/>
    </source>
</evidence>
<feature type="domain" description="DUF753" evidence="2">
    <location>
        <begin position="27"/>
        <end position="99"/>
    </location>
</feature>
<evidence type="ECO:0000256" key="1">
    <source>
        <dbReference type="SAM" id="SignalP"/>
    </source>
</evidence>
<reference evidence="3 4" key="1">
    <citation type="submission" date="2015-08" db="EMBL/GenBank/DDBJ databases">
        <title>Ancestral chromatin configuration constrains chromatin evolution on differentiating sex chromosomes in Drosophila.</title>
        <authorList>
            <person name="Zhou Q."/>
            <person name="Bachtrog D."/>
        </authorList>
    </citation>
    <scope>NUCLEOTIDE SEQUENCE [LARGE SCALE GENOMIC DNA]</scope>
    <source>
        <tissue evidence="3">Whole larvae</tissue>
    </source>
</reference>
<keyword evidence="4" id="KW-1185">Reference proteome</keyword>
<gene>
    <name evidence="3" type="ORF">Dbus_chr2Rg535</name>
</gene>
<feature type="signal peptide" evidence="1">
    <location>
        <begin position="1"/>
        <end position="22"/>
    </location>
</feature>